<dbReference type="InterPro" id="IPR028098">
    <property type="entry name" value="Glyco_trans_4-like_N"/>
</dbReference>
<evidence type="ECO:0008006" key="6">
    <source>
        <dbReference type="Google" id="ProtNLM"/>
    </source>
</evidence>
<evidence type="ECO:0000313" key="4">
    <source>
        <dbReference type="EMBL" id="OGE41300.1"/>
    </source>
</evidence>
<dbReference type="Pfam" id="PF13439">
    <property type="entry name" value="Glyco_transf_4"/>
    <property type="match status" value="1"/>
</dbReference>
<dbReference type="AlphaFoldDB" id="A0A1F5KKG1"/>
<reference evidence="4 5" key="1">
    <citation type="journal article" date="2016" name="Nat. Commun.">
        <title>Thousands of microbial genomes shed light on interconnected biogeochemical processes in an aquifer system.</title>
        <authorList>
            <person name="Anantharaman K."/>
            <person name="Brown C.T."/>
            <person name="Hug L.A."/>
            <person name="Sharon I."/>
            <person name="Castelle C.J."/>
            <person name="Probst A.J."/>
            <person name="Thomas B.C."/>
            <person name="Singh A."/>
            <person name="Wilkins M.J."/>
            <person name="Karaoz U."/>
            <person name="Brodie E.L."/>
            <person name="Williams K.H."/>
            <person name="Hubbard S.S."/>
            <person name="Banfield J.F."/>
        </authorList>
    </citation>
    <scope>NUCLEOTIDE SEQUENCE [LARGE SCALE GENOMIC DNA]</scope>
</reference>
<evidence type="ECO:0000259" key="3">
    <source>
        <dbReference type="Pfam" id="PF13439"/>
    </source>
</evidence>
<protein>
    <recommendedName>
        <fullName evidence="6">Glycosyl transferase family 1 domain-containing protein</fullName>
    </recommendedName>
</protein>
<comment type="caution">
    <text evidence="4">The sequence shown here is derived from an EMBL/GenBank/DDBJ whole genome shotgun (WGS) entry which is preliminary data.</text>
</comment>
<sequence>MTSSKKLIWIDGYEANVEQRLGSGQVAFELLKHLEQIDHLNDYLILLPSSPLSDLPKEREGWKYKILKFNKLWTRVALPLEIFRAKIKPDLFFSPTHYIPTLTNVKRVVMVFDTGFLHFPETLTAKDLWKLKNWTKYSIRNAQHIVTISESAKRDILKNYQVSSEKVTVAYPGHSDKYIEIKDEAKIKEISSKYKLDKNYVLFIGTIQPRKNLSRLIEAFKTIEGVQLAISGKTTGPGKQGWKFKEILDKPRRLGIETKIKFLGFVPDEDLVYLLNGAKAFVFPSLWEGFGIPVVDAMSVGKPVIVSTAGSLPEIVGEAGILVDPLNIEEIRNAIVRVCEDAGLRDELSIKALEQAKIFSWKKMAEQVLEVFKEASNE</sequence>
<dbReference type="GO" id="GO:0016757">
    <property type="term" value="F:glycosyltransferase activity"/>
    <property type="evidence" value="ECO:0007669"/>
    <property type="project" value="InterPro"/>
</dbReference>
<dbReference type="Pfam" id="PF00534">
    <property type="entry name" value="Glycos_transf_1"/>
    <property type="match status" value="1"/>
</dbReference>
<dbReference type="EMBL" id="MFDD01000002">
    <property type="protein sequence ID" value="OGE41300.1"/>
    <property type="molecule type" value="Genomic_DNA"/>
</dbReference>
<dbReference type="CDD" id="cd03809">
    <property type="entry name" value="GT4_MtfB-like"/>
    <property type="match status" value="1"/>
</dbReference>
<proteinExistence type="predicted"/>
<accession>A0A1F5KKG1</accession>
<feature type="domain" description="Glycosyltransferase subfamily 4-like N-terminal" evidence="3">
    <location>
        <begin position="22"/>
        <end position="173"/>
    </location>
</feature>
<dbReference type="PANTHER" id="PTHR46401">
    <property type="entry name" value="GLYCOSYLTRANSFERASE WBBK-RELATED"/>
    <property type="match status" value="1"/>
</dbReference>
<dbReference type="FunFam" id="3.40.50.2000:FF:000119">
    <property type="entry name" value="Glycosyl transferase group 1"/>
    <property type="match status" value="1"/>
</dbReference>
<dbReference type="GO" id="GO:0009103">
    <property type="term" value="P:lipopolysaccharide biosynthetic process"/>
    <property type="evidence" value="ECO:0007669"/>
    <property type="project" value="TreeGrafter"/>
</dbReference>
<feature type="domain" description="Glycosyl transferase family 1" evidence="2">
    <location>
        <begin position="194"/>
        <end position="352"/>
    </location>
</feature>
<organism evidence="4 5">
    <name type="scientific">Candidatus Daviesbacteria bacterium RIFCSPHIGHO2_02_FULL_43_12</name>
    <dbReference type="NCBI Taxonomy" id="1797776"/>
    <lineage>
        <taxon>Bacteria</taxon>
        <taxon>Candidatus Daviesiibacteriota</taxon>
    </lineage>
</organism>
<dbReference type="Gene3D" id="3.40.50.2000">
    <property type="entry name" value="Glycogen Phosphorylase B"/>
    <property type="match status" value="2"/>
</dbReference>
<dbReference type="Proteomes" id="UP000177328">
    <property type="component" value="Unassembled WGS sequence"/>
</dbReference>
<evidence type="ECO:0000259" key="2">
    <source>
        <dbReference type="Pfam" id="PF00534"/>
    </source>
</evidence>
<name>A0A1F5KKG1_9BACT</name>
<dbReference type="PANTHER" id="PTHR46401:SF2">
    <property type="entry name" value="GLYCOSYLTRANSFERASE WBBK-RELATED"/>
    <property type="match status" value="1"/>
</dbReference>
<keyword evidence="1" id="KW-0808">Transferase</keyword>
<gene>
    <name evidence="4" type="ORF">A3D25_02130</name>
</gene>
<dbReference type="SUPFAM" id="SSF53756">
    <property type="entry name" value="UDP-Glycosyltransferase/glycogen phosphorylase"/>
    <property type="match status" value="1"/>
</dbReference>
<evidence type="ECO:0000313" key="5">
    <source>
        <dbReference type="Proteomes" id="UP000177328"/>
    </source>
</evidence>
<evidence type="ECO:0000256" key="1">
    <source>
        <dbReference type="ARBA" id="ARBA00022679"/>
    </source>
</evidence>
<dbReference type="InterPro" id="IPR001296">
    <property type="entry name" value="Glyco_trans_1"/>
</dbReference>